<evidence type="ECO:0000313" key="2">
    <source>
        <dbReference type="EMBL" id="SIS36464.1"/>
    </source>
</evidence>
<dbReference type="PANTHER" id="PTHR30296:SF0">
    <property type="entry name" value="LACTATE UTILIZATION PROTEIN A"/>
    <property type="match status" value="1"/>
</dbReference>
<dbReference type="STRING" id="80876.SAMN05421779_1013"/>
<evidence type="ECO:0000259" key="1">
    <source>
        <dbReference type="Pfam" id="PF02754"/>
    </source>
</evidence>
<dbReference type="AlphaFoldDB" id="A0A1N7IH79"/>
<dbReference type="Pfam" id="PF02754">
    <property type="entry name" value="CCG"/>
    <property type="match status" value="2"/>
</dbReference>
<dbReference type="PANTHER" id="PTHR30296">
    <property type="entry name" value="UNCHARACTERIZED PROTEIN YKGE"/>
    <property type="match status" value="1"/>
</dbReference>
<reference evidence="2 3" key="1">
    <citation type="submission" date="2017-01" db="EMBL/GenBank/DDBJ databases">
        <authorList>
            <person name="Mah S.A."/>
            <person name="Swanson W.J."/>
            <person name="Moy G.W."/>
            <person name="Vacquier V.D."/>
        </authorList>
    </citation>
    <scope>NUCLEOTIDE SEQUENCE [LARGE SCALE GENOMIC DNA]</scope>
    <source>
        <strain evidence="2 3">DSM 11589</strain>
    </source>
</reference>
<keyword evidence="3" id="KW-1185">Reference proteome</keyword>
<organism evidence="2 3">
    <name type="scientific">Insolitispirillum peregrinum</name>
    <dbReference type="NCBI Taxonomy" id="80876"/>
    <lineage>
        <taxon>Bacteria</taxon>
        <taxon>Pseudomonadati</taxon>
        <taxon>Pseudomonadota</taxon>
        <taxon>Alphaproteobacteria</taxon>
        <taxon>Rhodospirillales</taxon>
        <taxon>Novispirillaceae</taxon>
        <taxon>Insolitispirillum</taxon>
    </lineage>
</organism>
<proteinExistence type="predicted"/>
<name>A0A1N7IH79_9PROT</name>
<evidence type="ECO:0000313" key="3">
    <source>
        <dbReference type="Proteomes" id="UP000185678"/>
    </source>
</evidence>
<dbReference type="InterPro" id="IPR004017">
    <property type="entry name" value="Cys_rich_dom"/>
</dbReference>
<dbReference type="GO" id="GO:0016491">
    <property type="term" value="F:oxidoreductase activity"/>
    <property type="evidence" value="ECO:0007669"/>
    <property type="project" value="UniProtKB-ARBA"/>
</dbReference>
<feature type="domain" description="Cysteine-rich" evidence="1">
    <location>
        <begin position="141"/>
        <end position="225"/>
    </location>
</feature>
<dbReference type="OrthoDB" id="9770306at2"/>
<dbReference type="EMBL" id="FTOA01000001">
    <property type="protein sequence ID" value="SIS36464.1"/>
    <property type="molecule type" value="Genomic_DNA"/>
</dbReference>
<dbReference type="RefSeq" id="WP_076397873.1">
    <property type="nucleotide sequence ID" value="NZ_FTOA01000001.1"/>
</dbReference>
<gene>
    <name evidence="2" type="ORF">SAMN05421779_1013</name>
</gene>
<protein>
    <submittedName>
        <fullName evidence="2">L-lactate dehydrogenase complex protein LldE</fullName>
    </submittedName>
</protein>
<dbReference type="Proteomes" id="UP000185678">
    <property type="component" value="Unassembled WGS sequence"/>
</dbReference>
<sequence>MTAHQSSGKPDTVYFFGTCIIDLFYPRAGLAGMELLKRHGLRVVFPPGQSCCGQPARNSGYLDEARAVALQQIDSFPQDWPIVVPSGSCAGMMKTHYPDLFEGRPEHAKAVAFSQRVHELTDFLVTVLQVKLEDKGEPVKVTWHGSCHSMREMGVVDQPKELLRQLSNVTLIENPREKECCGFGGTFAVRQPEISAAMVGDKVAALEETGASEVLSGDCGCLMNITGAMDKAKKPMGGRHIAEFLLERCK</sequence>
<dbReference type="GO" id="GO:0005829">
    <property type="term" value="C:cytosol"/>
    <property type="evidence" value="ECO:0007669"/>
    <property type="project" value="TreeGrafter"/>
</dbReference>
<accession>A0A1N7IH79</accession>
<feature type="domain" description="Cysteine-rich" evidence="1">
    <location>
        <begin position="13"/>
        <end position="94"/>
    </location>
</feature>